<name>A0A378INN4_9GAMM</name>
<reference evidence="1 3" key="1">
    <citation type="submission" date="2015-11" db="EMBL/GenBank/DDBJ databases">
        <title>Genomic analysis of 38 Legionella species identifies large and diverse effector repertoires.</title>
        <authorList>
            <person name="Burstein D."/>
            <person name="Amaro F."/>
            <person name="Zusman T."/>
            <person name="Lifshitz Z."/>
            <person name="Cohen O."/>
            <person name="Gilbert J.A."/>
            <person name="Pupko T."/>
            <person name="Shuman H.A."/>
            <person name="Segal G."/>
        </authorList>
    </citation>
    <scope>NUCLEOTIDE SEQUENCE [LARGE SCALE GENOMIC DNA]</scope>
    <source>
        <strain evidence="1 3">CDC#72-OH-14</strain>
    </source>
</reference>
<dbReference type="EMBL" id="LNXX01000043">
    <property type="protein sequence ID" value="KTC83357.1"/>
    <property type="molecule type" value="Genomic_DNA"/>
</dbReference>
<evidence type="ECO:0000313" key="1">
    <source>
        <dbReference type="EMBL" id="KTC83357.1"/>
    </source>
</evidence>
<gene>
    <name evidence="1" type="ORF">Lcin_2729</name>
    <name evidence="2" type="ORF">NCTC12438_03386</name>
</gene>
<evidence type="ECO:0000313" key="4">
    <source>
        <dbReference type="Proteomes" id="UP000255316"/>
    </source>
</evidence>
<evidence type="ECO:0000313" key="2">
    <source>
        <dbReference type="EMBL" id="STX36749.1"/>
    </source>
</evidence>
<evidence type="ECO:0000313" key="3">
    <source>
        <dbReference type="Proteomes" id="UP000054854"/>
    </source>
</evidence>
<dbReference type="EMBL" id="UGNX01000001">
    <property type="protein sequence ID" value="STX36749.1"/>
    <property type="molecule type" value="Genomic_DNA"/>
</dbReference>
<organism evidence="2 4">
    <name type="scientific">Legionella cincinnatiensis</name>
    <dbReference type="NCBI Taxonomy" id="28085"/>
    <lineage>
        <taxon>Bacteria</taxon>
        <taxon>Pseudomonadati</taxon>
        <taxon>Pseudomonadota</taxon>
        <taxon>Gammaproteobacteria</taxon>
        <taxon>Legionellales</taxon>
        <taxon>Legionellaceae</taxon>
        <taxon>Legionella</taxon>
    </lineage>
</organism>
<protein>
    <submittedName>
        <fullName evidence="2">Uncharacterized protein</fullName>
    </submittedName>
</protein>
<dbReference type="AlphaFoldDB" id="A0A378INN4"/>
<accession>A0A378INN4</accession>
<reference evidence="2 4" key="2">
    <citation type="submission" date="2018-06" db="EMBL/GenBank/DDBJ databases">
        <authorList>
            <consortium name="Pathogen Informatics"/>
            <person name="Doyle S."/>
        </authorList>
    </citation>
    <scope>NUCLEOTIDE SEQUENCE [LARGE SCALE GENOMIC DNA]</scope>
    <source>
        <strain evidence="2 4">NCTC12438</strain>
    </source>
</reference>
<dbReference type="Proteomes" id="UP000255316">
    <property type="component" value="Unassembled WGS sequence"/>
</dbReference>
<keyword evidence="3" id="KW-1185">Reference proteome</keyword>
<dbReference type="Proteomes" id="UP000054854">
    <property type="component" value="Unassembled WGS sequence"/>
</dbReference>
<sequence>MNLIMDKEQIIQSPVGLKPHVVLLGAGASMVSFPCGDANGNRLPVMNNLIEIVHLEEILKKHHLNPTVNFEKIYRLINIL</sequence>
<proteinExistence type="predicted"/>